<dbReference type="Proteomes" id="UP000025047">
    <property type="component" value="Unassembled WGS sequence"/>
</dbReference>
<reference evidence="3 4" key="1">
    <citation type="submission" date="2013-03" db="EMBL/GenBank/DDBJ databases">
        <authorList>
            <person name="Fiebig A."/>
            <person name="Goeker M."/>
            <person name="Klenk H.-P.P."/>
        </authorList>
    </citation>
    <scope>NUCLEOTIDE SEQUENCE [LARGE SCALE GENOMIC DNA]</scope>
    <source>
        <strain evidence="3 4">DSM 17492</strain>
    </source>
</reference>
<keyword evidence="4" id="KW-1185">Reference proteome</keyword>
<gene>
    <name evidence="3" type="ORF">Lokhon_02598</name>
</gene>
<proteinExistence type="predicted"/>
<organism evidence="3 4">
    <name type="scientific">Limimaricola hongkongensis DSM 17492</name>
    <dbReference type="NCBI Taxonomy" id="1122180"/>
    <lineage>
        <taxon>Bacteria</taxon>
        <taxon>Pseudomonadati</taxon>
        <taxon>Pseudomonadota</taxon>
        <taxon>Alphaproteobacteria</taxon>
        <taxon>Rhodobacterales</taxon>
        <taxon>Paracoccaceae</taxon>
        <taxon>Limimaricola</taxon>
    </lineage>
</organism>
<dbReference type="HOGENOM" id="CLU_202602_0_0_5"/>
<name>A0A017HAZ2_9RHOB</name>
<protein>
    <submittedName>
        <fullName evidence="3">Uncharacterized protein</fullName>
    </submittedName>
</protein>
<keyword evidence="1" id="KW-1133">Transmembrane helix</keyword>
<dbReference type="AlphaFoldDB" id="A0A017HAZ2"/>
<dbReference type="eggNOG" id="ENOG50312Z3">
    <property type="taxonomic scope" value="Bacteria"/>
</dbReference>
<keyword evidence="1" id="KW-0472">Membrane</keyword>
<evidence type="ECO:0000313" key="3">
    <source>
        <dbReference type="EMBL" id="EYD70954.1"/>
    </source>
</evidence>
<dbReference type="STRING" id="1122180.Lokhon_02598"/>
<dbReference type="OrthoDB" id="9991864at2"/>
<evidence type="ECO:0000256" key="1">
    <source>
        <dbReference type="SAM" id="Phobius"/>
    </source>
</evidence>
<comment type="caution">
    <text evidence="3">The sequence shown here is derived from an EMBL/GenBank/DDBJ whole genome shotgun (WGS) entry which is preliminary data.</text>
</comment>
<accession>A0A017HAZ2</accession>
<feature type="transmembrane region" description="Helical" evidence="1">
    <location>
        <begin position="47"/>
        <end position="69"/>
    </location>
</feature>
<dbReference type="EMBL" id="APGJ01000007">
    <property type="protein sequence ID" value="EYD70954.1"/>
    <property type="molecule type" value="Genomic_DNA"/>
</dbReference>
<dbReference type="RefSeq" id="WP_017927048.1">
    <property type="nucleotide sequence ID" value="NZ_KB822995.1"/>
</dbReference>
<evidence type="ECO:0000313" key="4">
    <source>
        <dbReference type="Proteomes" id="UP000025047"/>
    </source>
</evidence>
<feature type="chain" id="PRO_5001492393" evidence="2">
    <location>
        <begin position="18"/>
        <end position="70"/>
    </location>
</feature>
<evidence type="ECO:0000256" key="2">
    <source>
        <dbReference type="SAM" id="SignalP"/>
    </source>
</evidence>
<sequence>MTRLVLLLLIASALVFAGSQAFGALRDLTRRRAAPPAPQEDAMPAPFRTIAYIVLLALMAGTATGLLGAG</sequence>
<dbReference type="PATRIC" id="fig|1122180.6.peg.2582"/>
<keyword evidence="1" id="KW-0812">Transmembrane</keyword>
<feature type="signal peptide" evidence="2">
    <location>
        <begin position="1"/>
        <end position="17"/>
    </location>
</feature>
<keyword evidence="2" id="KW-0732">Signal</keyword>